<sequence>VKFWNNGDLRHDYVTDDMEHRVPELIEFSTNIMTMNSGDLLSCGTNHEGLGPLQDGEIGEIEIQGIGRLTIHVADPLKRTWDRGIFMGEGSTNPAARTQQNRS</sequence>
<dbReference type="InterPro" id="IPR036663">
    <property type="entry name" value="Fumarylacetoacetase_C_sf"/>
</dbReference>
<gene>
    <name evidence="2" type="ORF">METZ01_LOCUS223180</name>
</gene>
<dbReference type="EMBL" id="UINC01053606">
    <property type="protein sequence ID" value="SVB70326.1"/>
    <property type="molecule type" value="Genomic_DNA"/>
</dbReference>
<dbReference type="Gene3D" id="3.90.850.10">
    <property type="entry name" value="Fumarylacetoacetase-like, C-terminal domain"/>
    <property type="match status" value="1"/>
</dbReference>
<organism evidence="2">
    <name type="scientific">marine metagenome</name>
    <dbReference type="NCBI Taxonomy" id="408172"/>
    <lineage>
        <taxon>unclassified sequences</taxon>
        <taxon>metagenomes</taxon>
        <taxon>ecological metagenomes</taxon>
    </lineage>
</organism>
<protein>
    <recommendedName>
        <fullName evidence="1">Fumarylacetoacetase-like C-terminal domain-containing protein</fullName>
    </recommendedName>
</protein>
<dbReference type="GO" id="GO:0003824">
    <property type="term" value="F:catalytic activity"/>
    <property type="evidence" value="ECO:0007669"/>
    <property type="project" value="InterPro"/>
</dbReference>
<dbReference type="Pfam" id="PF01557">
    <property type="entry name" value="FAA_hydrolase"/>
    <property type="match status" value="1"/>
</dbReference>
<accession>A0A382G4Y3</accession>
<reference evidence="2" key="1">
    <citation type="submission" date="2018-05" db="EMBL/GenBank/DDBJ databases">
        <authorList>
            <person name="Lanie J.A."/>
            <person name="Ng W.-L."/>
            <person name="Kazmierczak K.M."/>
            <person name="Andrzejewski T.M."/>
            <person name="Davidsen T.M."/>
            <person name="Wayne K.J."/>
            <person name="Tettelin H."/>
            <person name="Glass J.I."/>
            <person name="Rusch D."/>
            <person name="Podicherti R."/>
            <person name="Tsui H.-C.T."/>
            <person name="Winkler M.E."/>
        </authorList>
    </citation>
    <scope>NUCLEOTIDE SEQUENCE</scope>
</reference>
<feature type="domain" description="Fumarylacetoacetase-like C-terminal" evidence="1">
    <location>
        <begin position="2"/>
        <end position="73"/>
    </location>
</feature>
<dbReference type="InterPro" id="IPR011234">
    <property type="entry name" value="Fumarylacetoacetase-like_C"/>
</dbReference>
<evidence type="ECO:0000313" key="2">
    <source>
        <dbReference type="EMBL" id="SVB70326.1"/>
    </source>
</evidence>
<feature type="non-terminal residue" evidence="2">
    <location>
        <position position="1"/>
    </location>
</feature>
<proteinExistence type="predicted"/>
<dbReference type="AlphaFoldDB" id="A0A382G4Y3"/>
<dbReference type="SUPFAM" id="SSF56529">
    <property type="entry name" value="FAH"/>
    <property type="match status" value="1"/>
</dbReference>
<evidence type="ECO:0000259" key="1">
    <source>
        <dbReference type="Pfam" id="PF01557"/>
    </source>
</evidence>
<name>A0A382G4Y3_9ZZZZ</name>